<organism evidence="2 3">
    <name type="scientific">Cytobacillus stercorigallinarum</name>
    <dbReference type="NCBI Taxonomy" id="2762240"/>
    <lineage>
        <taxon>Bacteria</taxon>
        <taxon>Bacillati</taxon>
        <taxon>Bacillota</taxon>
        <taxon>Bacilli</taxon>
        <taxon>Bacillales</taxon>
        <taxon>Bacillaceae</taxon>
        <taxon>Cytobacillus</taxon>
    </lineage>
</organism>
<evidence type="ECO:0000313" key="3">
    <source>
        <dbReference type="Proteomes" id="UP000657931"/>
    </source>
</evidence>
<evidence type="ECO:0000313" key="2">
    <source>
        <dbReference type="EMBL" id="MBD7937306.1"/>
    </source>
</evidence>
<evidence type="ECO:0000259" key="1">
    <source>
        <dbReference type="PROSITE" id="PS50965"/>
    </source>
</evidence>
<proteinExistence type="predicted"/>
<name>A0ABR8QP54_9BACI</name>
<keyword evidence="3" id="KW-1185">Reference proteome</keyword>
<dbReference type="Pfam" id="PF08378">
    <property type="entry name" value="NERD"/>
    <property type="match status" value="1"/>
</dbReference>
<dbReference type="PROSITE" id="PS50965">
    <property type="entry name" value="NERD"/>
    <property type="match status" value="1"/>
</dbReference>
<dbReference type="Proteomes" id="UP000657931">
    <property type="component" value="Unassembled WGS sequence"/>
</dbReference>
<gene>
    <name evidence="2" type="ORF">H9655_09705</name>
</gene>
<protein>
    <submittedName>
        <fullName evidence="2">NERD domain-containing protein</fullName>
    </submittedName>
</protein>
<feature type="domain" description="NERD" evidence="1">
    <location>
        <begin position="38"/>
        <end position="148"/>
    </location>
</feature>
<sequence length="302" mass="35225">MTIMKPLFLPQQLRFLNALHARKELSSGQLHHLQSMKKGADGEIRWTTLLNELPDDIPILYDLNLEINQTVFQIDALCILQNKMVIFEIKNYRGNYSIVDNQWFSPTKKEMKDPLLQIKRNETLIHQFLKKHQLPIPFDYHLIFVHPEFVLYGATPNQNVIFPGQIPAFLDTFKNQTISPTGLHTKVIDTLLTNHKSKLTMLVKPEYDYEELAKGVFCNGCCGRMMRISKKSFKCTHCSQIIVLKKVVLEMIKQYKLLFPQRKIKKSTIYDWCGKEISGDSILRVLQQNYTEKGKSRGVYYE</sequence>
<dbReference type="InterPro" id="IPR011528">
    <property type="entry name" value="NERD"/>
</dbReference>
<accession>A0ABR8QP54</accession>
<comment type="caution">
    <text evidence="2">The sequence shown here is derived from an EMBL/GenBank/DDBJ whole genome shotgun (WGS) entry which is preliminary data.</text>
</comment>
<dbReference type="EMBL" id="JACSQT010000003">
    <property type="protein sequence ID" value="MBD7937306.1"/>
    <property type="molecule type" value="Genomic_DNA"/>
</dbReference>
<reference evidence="2 3" key="1">
    <citation type="submission" date="2020-08" db="EMBL/GenBank/DDBJ databases">
        <title>A Genomic Blueprint of the Chicken Gut Microbiome.</title>
        <authorList>
            <person name="Gilroy R."/>
            <person name="Ravi A."/>
            <person name="Getino M."/>
            <person name="Pursley I."/>
            <person name="Horton D.L."/>
            <person name="Alikhan N.-F."/>
            <person name="Baker D."/>
            <person name="Gharbi K."/>
            <person name="Hall N."/>
            <person name="Watson M."/>
            <person name="Adriaenssens E.M."/>
            <person name="Foster-Nyarko E."/>
            <person name="Jarju S."/>
            <person name="Secka A."/>
            <person name="Antonio M."/>
            <person name="Oren A."/>
            <person name="Chaudhuri R."/>
            <person name="La Ragione R.M."/>
            <person name="Hildebrand F."/>
            <person name="Pallen M.J."/>
        </authorList>
    </citation>
    <scope>NUCLEOTIDE SEQUENCE [LARGE SCALE GENOMIC DNA]</scope>
    <source>
        <strain evidence="2 3">Sa5YUA1</strain>
    </source>
</reference>